<dbReference type="Gene3D" id="3.30.700.10">
    <property type="entry name" value="Glycoprotein, Type 4 Pilin"/>
    <property type="match status" value="1"/>
</dbReference>
<feature type="transmembrane region" description="Helical" evidence="2">
    <location>
        <begin position="46"/>
        <end position="67"/>
    </location>
</feature>
<accession>A0A382GTW7</accession>
<evidence type="ECO:0000256" key="1">
    <source>
        <dbReference type="ARBA" id="ARBA00022481"/>
    </source>
</evidence>
<evidence type="ECO:0000256" key="2">
    <source>
        <dbReference type="SAM" id="Phobius"/>
    </source>
</evidence>
<dbReference type="InterPro" id="IPR045584">
    <property type="entry name" value="Pilin-like"/>
</dbReference>
<evidence type="ECO:0000313" key="3">
    <source>
        <dbReference type="EMBL" id="SVB78137.1"/>
    </source>
</evidence>
<dbReference type="PANTHER" id="PTHR30093">
    <property type="entry name" value="GENERAL SECRETION PATHWAY PROTEIN G"/>
    <property type="match status" value="1"/>
</dbReference>
<dbReference type="PANTHER" id="PTHR30093:SF34">
    <property type="entry name" value="PREPILIN PEPTIDASE-DEPENDENT PROTEIN D"/>
    <property type="match status" value="1"/>
</dbReference>
<dbReference type="PROSITE" id="PS00409">
    <property type="entry name" value="PROKAR_NTER_METHYL"/>
    <property type="match status" value="1"/>
</dbReference>
<dbReference type="InterPro" id="IPR001082">
    <property type="entry name" value="Pilin"/>
</dbReference>
<keyword evidence="2" id="KW-1133">Transmembrane helix</keyword>
<keyword evidence="1" id="KW-0488">Methylation</keyword>
<dbReference type="AlphaFoldDB" id="A0A382GTW7"/>
<reference evidence="3" key="1">
    <citation type="submission" date="2018-05" db="EMBL/GenBank/DDBJ databases">
        <authorList>
            <person name="Lanie J.A."/>
            <person name="Ng W.-L."/>
            <person name="Kazmierczak K.M."/>
            <person name="Andrzejewski T.M."/>
            <person name="Davidsen T.M."/>
            <person name="Wayne K.J."/>
            <person name="Tettelin H."/>
            <person name="Glass J.I."/>
            <person name="Rusch D."/>
            <person name="Podicherti R."/>
            <person name="Tsui H.-C.T."/>
            <person name="Winkler M.E."/>
        </authorList>
    </citation>
    <scope>NUCLEOTIDE SEQUENCE</scope>
</reference>
<sequence length="178" mass="18747">MTKIALPERMGANFGSVCTMLTNNLAARTRNGTDIFMKKDQQGYTLIELMIVVAIVGILSVIALPAYQTYTIRAQVAEGLTVSAPLKNSVATYAISRGTFPADNTNAGLLSANNYTGKFVDSISVSGDTIAIIYGNDANAKINGHVLNLIAVQNDGAIPWNCASGEGIDSNSLPSSCR</sequence>
<dbReference type="InterPro" id="IPR012902">
    <property type="entry name" value="N_methyl_site"/>
</dbReference>
<dbReference type="GO" id="GO:0009289">
    <property type="term" value="C:pilus"/>
    <property type="evidence" value="ECO:0007669"/>
    <property type="project" value="InterPro"/>
</dbReference>
<evidence type="ECO:0008006" key="4">
    <source>
        <dbReference type="Google" id="ProtNLM"/>
    </source>
</evidence>
<keyword evidence="2" id="KW-0812">Transmembrane</keyword>
<gene>
    <name evidence="3" type="ORF">METZ01_LOCUS230991</name>
</gene>
<name>A0A382GTW7_9ZZZZ</name>
<dbReference type="Pfam" id="PF07963">
    <property type="entry name" value="N_methyl"/>
    <property type="match status" value="1"/>
</dbReference>
<protein>
    <recommendedName>
        <fullName evidence="4">Pilin</fullName>
    </recommendedName>
</protein>
<keyword evidence="2" id="KW-0472">Membrane</keyword>
<dbReference type="NCBIfam" id="TIGR02532">
    <property type="entry name" value="IV_pilin_GFxxxE"/>
    <property type="match status" value="1"/>
</dbReference>
<organism evidence="3">
    <name type="scientific">marine metagenome</name>
    <dbReference type="NCBI Taxonomy" id="408172"/>
    <lineage>
        <taxon>unclassified sequences</taxon>
        <taxon>metagenomes</taxon>
        <taxon>ecological metagenomes</taxon>
    </lineage>
</organism>
<dbReference type="SUPFAM" id="SSF54523">
    <property type="entry name" value="Pili subunits"/>
    <property type="match status" value="1"/>
</dbReference>
<dbReference type="EMBL" id="UINC01057216">
    <property type="protein sequence ID" value="SVB78137.1"/>
    <property type="molecule type" value="Genomic_DNA"/>
</dbReference>
<proteinExistence type="predicted"/>
<dbReference type="Pfam" id="PF00114">
    <property type="entry name" value="Pilin"/>
    <property type="match status" value="1"/>
</dbReference>
<dbReference type="GO" id="GO:0007155">
    <property type="term" value="P:cell adhesion"/>
    <property type="evidence" value="ECO:0007669"/>
    <property type="project" value="InterPro"/>
</dbReference>